<organism evidence="2 3">
    <name type="scientific">Paenibacillus allorhizosphaerae</name>
    <dbReference type="NCBI Taxonomy" id="2849866"/>
    <lineage>
        <taxon>Bacteria</taxon>
        <taxon>Bacillati</taxon>
        <taxon>Bacillota</taxon>
        <taxon>Bacilli</taxon>
        <taxon>Bacillales</taxon>
        <taxon>Paenibacillaceae</taxon>
        <taxon>Paenibacillus</taxon>
    </lineage>
</organism>
<evidence type="ECO:0000313" key="2">
    <source>
        <dbReference type="EMBL" id="CAG7630434.1"/>
    </source>
</evidence>
<dbReference type="Proteomes" id="UP000730618">
    <property type="component" value="Unassembled WGS sequence"/>
</dbReference>
<dbReference type="Pfam" id="PF00903">
    <property type="entry name" value="Glyoxalase"/>
    <property type="match status" value="1"/>
</dbReference>
<name>A0ABM8VE78_9BACL</name>
<gene>
    <name evidence="2" type="ORF">PAECIP111802_01636</name>
</gene>
<dbReference type="CDD" id="cd06588">
    <property type="entry name" value="PhnB_like"/>
    <property type="match status" value="1"/>
</dbReference>
<accession>A0ABM8VE78</accession>
<reference evidence="2 3" key="1">
    <citation type="submission" date="2021-06" db="EMBL/GenBank/DDBJ databases">
        <authorList>
            <person name="Criscuolo A."/>
        </authorList>
    </citation>
    <scope>NUCLEOTIDE SEQUENCE [LARGE SCALE GENOMIC DNA]</scope>
    <source>
        <strain evidence="3">CIP 111802</strain>
    </source>
</reference>
<dbReference type="InterPro" id="IPR004360">
    <property type="entry name" value="Glyas_Fos-R_dOase_dom"/>
</dbReference>
<dbReference type="PANTHER" id="PTHR33990">
    <property type="entry name" value="PROTEIN YJDN-RELATED"/>
    <property type="match status" value="1"/>
</dbReference>
<keyword evidence="3" id="KW-1185">Reference proteome</keyword>
<evidence type="ECO:0000259" key="1">
    <source>
        <dbReference type="Pfam" id="PF00903"/>
    </source>
</evidence>
<comment type="caution">
    <text evidence="2">The sequence shown here is derived from an EMBL/GenBank/DDBJ whole genome shotgun (WGS) entry which is preliminary data.</text>
</comment>
<evidence type="ECO:0000313" key="3">
    <source>
        <dbReference type="Proteomes" id="UP000730618"/>
    </source>
</evidence>
<proteinExistence type="predicted"/>
<sequence>MAVLTPYIFSKDARTQADFYIHAFGGEILSVLTYQEQPTGAGETVKERVLYLSMVAGGMNFLLSDSLFEPICRGNGIHLSLEFAEEVEAREAFDKLAVGGHVKNPLKPSFWGALFGQIEDKYGVMWMIMNRNEAGQA</sequence>
<dbReference type="RefSeq" id="WP_218097995.1">
    <property type="nucleotide sequence ID" value="NZ_CAJVCE010000004.1"/>
</dbReference>
<protein>
    <recommendedName>
        <fullName evidence="1">Glyoxalase/fosfomycin resistance/dioxygenase domain-containing protein</fullName>
    </recommendedName>
</protein>
<feature type="domain" description="Glyoxalase/fosfomycin resistance/dioxygenase" evidence="1">
    <location>
        <begin position="8"/>
        <end position="128"/>
    </location>
</feature>
<dbReference type="InterPro" id="IPR028973">
    <property type="entry name" value="PhnB-like"/>
</dbReference>
<dbReference type="EMBL" id="CAJVCE010000004">
    <property type="protein sequence ID" value="CAG7630434.1"/>
    <property type="molecule type" value="Genomic_DNA"/>
</dbReference>
<dbReference type="PANTHER" id="PTHR33990:SF1">
    <property type="entry name" value="PROTEIN YJDN"/>
    <property type="match status" value="1"/>
</dbReference>